<reference evidence="1" key="1">
    <citation type="submission" date="2023-06" db="EMBL/GenBank/DDBJ databases">
        <title>Genome-scale phylogeny and comparative genomics of the fungal order Sordariales.</title>
        <authorList>
            <consortium name="Lawrence Berkeley National Laboratory"/>
            <person name="Hensen N."/>
            <person name="Bonometti L."/>
            <person name="Westerberg I."/>
            <person name="Brannstrom I.O."/>
            <person name="Guillou S."/>
            <person name="Cros-Aarteil S."/>
            <person name="Calhoun S."/>
            <person name="Haridas S."/>
            <person name="Kuo A."/>
            <person name="Mondo S."/>
            <person name="Pangilinan J."/>
            <person name="Riley R."/>
            <person name="LaButti K."/>
            <person name="Andreopoulos B."/>
            <person name="Lipzen A."/>
            <person name="Chen C."/>
            <person name="Yanf M."/>
            <person name="Daum C."/>
            <person name="Ng V."/>
            <person name="Clum A."/>
            <person name="Steindorff A."/>
            <person name="Ohm R."/>
            <person name="Martin F."/>
            <person name="Silar P."/>
            <person name="Natvig D."/>
            <person name="Lalanne C."/>
            <person name="Gautier V."/>
            <person name="Ament-velasquez S.L."/>
            <person name="Kruys A."/>
            <person name="Hutchinson M.I."/>
            <person name="Powell A.J."/>
            <person name="Barry K."/>
            <person name="Miller A.N."/>
            <person name="Grigoriev I.V."/>
            <person name="Debuchy R."/>
            <person name="Gladieux P."/>
            <person name="Thoren M.H."/>
            <person name="Johannesson H."/>
        </authorList>
    </citation>
    <scope>NUCLEOTIDE SEQUENCE</scope>
    <source>
        <strain evidence="1">SMH3391-2</strain>
    </source>
</reference>
<organism evidence="1 2">
    <name type="scientific">Bombardia bombarda</name>
    <dbReference type="NCBI Taxonomy" id="252184"/>
    <lineage>
        <taxon>Eukaryota</taxon>
        <taxon>Fungi</taxon>
        <taxon>Dikarya</taxon>
        <taxon>Ascomycota</taxon>
        <taxon>Pezizomycotina</taxon>
        <taxon>Sordariomycetes</taxon>
        <taxon>Sordariomycetidae</taxon>
        <taxon>Sordariales</taxon>
        <taxon>Lasiosphaeriaceae</taxon>
        <taxon>Bombardia</taxon>
    </lineage>
</organism>
<proteinExistence type="predicted"/>
<keyword evidence="2" id="KW-1185">Reference proteome</keyword>
<accession>A0AA40BYE0</accession>
<name>A0AA40BYE0_9PEZI</name>
<gene>
    <name evidence="1" type="ORF">B0T17DRAFT_339062</name>
</gene>
<sequence>MAMKTTKANMQQSIPLALLASGHALIARASEGLQEIPGHIARRQQHFMSCEETYGKGSVRCGGEGSPFCYNPYMGQTCCNTDNGYCDEGTYCAPVAGCADVCWSPKHTDVQEHRYNSSRRHRQD</sequence>
<dbReference type="EMBL" id="JAULSR010000005">
    <property type="protein sequence ID" value="KAK0618441.1"/>
    <property type="molecule type" value="Genomic_DNA"/>
</dbReference>
<comment type="caution">
    <text evidence="1">The sequence shown here is derived from an EMBL/GenBank/DDBJ whole genome shotgun (WGS) entry which is preliminary data.</text>
</comment>
<dbReference type="AlphaFoldDB" id="A0AA40BYE0"/>
<evidence type="ECO:0000313" key="1">
    <source>
        <dbReference type="EMBL" id="KAK0618441.1"/>
    </source>
</evidence>
<evidence type="ECO:0000313" key="2">
    <source>
        <dbReference type="Proteomes" id="UP001174934"/>
    </source>
</evidence>
<dbReference type="Proteomes" id="UP001174934">
    <property type="component" value="Unassembled WGS sequence"/>
</dbReference>
<protein>
    <submittedName>
        <fullName evidence="1">Uncharacterized protein</fullName>
    </submittedName>
</protein>